<dbReference type="KEGG" id="pcz:PCL1606_19470"/>
<evidence type="ECO:0000313" key="2">
    <source>
        <dbReference type="Proteomes" id="UP000032748"/>
    </source>
</evidence>
<sequence length="54" mass="6334">MGRPDVRNNPRAARRFCTKLAPKVLSTPRLRPVLAQRLFEKVWRSKAFPKVLIF</sequence>
<evidence type="ECO:0000313" key="1">
    <source>
        <dbReference type="EMBL" id="AKA23402.1"/>
    </source>
</evidence>
<organism evidence="1 2">
    <name type="scientific">Pseudomonas chlororaphis</name>
    <dbReference type="NCBI Taxonomy" id="587753"/>
    <lineage>
        <taxon>Bacteria</taxon>
        <taxon>Pseudomonadati</taxon>
        <taxon>Pseudomonadota</taxon>
        <taxon>Gammaproteobacteria</taxon>
        <taxon>Pseudomonadales</taxon>
        <taxon>Pseudomonadaceae</taxon>
        <taxon>Pseudomonas</taxon>
    </lineage>
</organism>
<dbReference type="PATRIC" id="fig|587753.10.peg.1945"/>
<accession>A0A0D5XXE6</accession>
<dbReference type="AlphaFoldDB" id="A0A0D5XXE6"/>
<proteinExistence type="predicted"/>
<dbReference type="EMBL" id="CP011110">
    <property type="protein sequence ID" value="AKA23402.1"/>
    <property type="molecule type" value="Genomic_DNA"/>
</dbReference>
<gene>
    <name evidence="1" type="ORF">PCL1606_19470</name>
</gene>
<reference evidence="1 2" key="1">
    <citation type="journal article" date="2015" name="Mol. Plant Microbe Interact.">
        <title>Comparative Genomic Analysis of Pseudomonas chlororaphis PCL1606 Reveals New Insight into Antifungal Compounds Involved in Biocontrol.</title>
        <authorList>
            <person name="Calderon C.E."/>
            <person name="Ramos C."/>
            <person name="de Vicente A."/>
            <person name="Cazorla F.M."/>
        </authorList>
    </citation>
    <scope>NUCLEOTIDE SEQUENCE [LARGE SCALE GENOMIC DNA]</scope>
    <source>
        <strain evidence="1 2">PCL1606</strain>
    </source>
</reference>
<dbReference type="Proteomes" id="UP000032748">
    <property type="component" value="Chromosome"/>
</dbReference>
<protein>
    <submittedName>
        <fullName evidence="1">Uncharacterized protein</fullName>
    </submittedName>
</protein>
<name>A0A0D5XXE6_9PSED</name>